<dbReference type="SUPFAM" id="SSF46689">
    <property type="entry name" value="Homeodomain-like"/>
    <property type="match status" value="1"/>
</dbReference>
<accession>A0ABR2LBS7</accession>
<sequence length="198" mass="23450">MRKAVLTSTKHQLYALSDEEFLVMKSSPYKSHMKTSNTRSTSEEGIQKLIDFINRCPQYLQKKPYQYAIDRKRKEWSDAETNALIRIYEETENVSFATLALCFPGRNGNQVYNHFRKLLEAGVIKEKPHQDVNMSFDICMHRYFLQATEEVIAQEITDLFMSGQQITEKIVREKAMFHYYLPHVLAERTIYRDYKDKE</sequence>
<proteinExistence type="predicted"/>
<reference evidence="2 3" key="1">
    <citation type="submission" date="2024-04" db="EMBL/GenBank/DDBJ databases">
        <title>Tritrichomonas musculus Genome.</title>
        <authorList>
            <person name="Alves-Ferreira E."/>
            <person name="Grigg M."/>
            <person name="Lorenzi H."/>
            <person name="Galac M."/>
        </authorList>
    </citation>
    <scope>NUCLEOTIDE SEQUENCE [LARGE SCALE GENOMIC DNA]</scope>
    <source>
        <strain evidence="2 3">EAF2021</strain>
    </source>
</reference>
<keyword evidence="3" id="KW-1185">Reference proteome</keyword>
<protein>
    <recommendedName>
        <fullName evidence="1">Myb-like domain-containing protein</fullName>
    </recommendedName>
</protein>
<dbReference type="InterPro" id="IPR001005">
    <property type="entry name" value="SANT/Myb"/>
</dbReference>
<dbReference type="EMBL" id="JAPFFF010000001">
    <property type="protein sequence ID" value="KAK8899810.1"/>
    <property type="molecule type" value="Genomic_DNA"/>
</dbReference>
<dbReference type="CDD" id="cd00167">
    <property type="entry name" value="SANT"/>
    <property type="match status" value="1"/>
</dbReference>
<evidence type="ECO:0000259" key="1">
    <source>
        <dbReference type="SMART" id="SM00717"/>
    </source>
</evidence>
<feature type="domain" description="Myb-like" evidence="1">
    <location>
        <begin position="72"/>
        <end position="121"/>
    </location>
</feature>
<comment type="caution">
    <text evidence="2">The sequence shown here is derived from an EMBL/GenBank/DDBJ whole genome shotgun (WGS) entry which is preliminary data.</text>
</comment>
<organism evidence="2 3">
    <name type="scientific">Tritrichomonas musculus</name>
    <dbReference type="NCBI Taxonomy" id="1915356"/>
    <lineage>
        <taxon>Eukaryota</taxon>
        <taxon>Metamonada</taxon>
        <taxon>Parabasalia</taxon>
        <taxon>Tritrichomonadida</taxon>
        <taxon>Tritrichomonadidae</taxon>
        <taxon>Tritrichomonas</taxon>
    </lineage>
</organism>
<evidence type="ECO:0000313" key="3">
    <source>
        <dbReference type="Proteomes" id="UP001470230"/>
    </source>
</evidence>
<dbReference type="Proteomes" id="UP001470230">
    <property type="component" value="Unassembled WGS sequence"/>
</dbReference>
<dbReference type="Pfam" id="PF00249">
    <property type="entry name" value="Myb_DNA-binding"/>
    <property type="match status" value="1"/>
</dbReference>
<evidence type="ECO:0000313" key="2">
    <source>
        <dbReference type="EMBL" id="KAK8899810.1"/>
    </source>
</evidence>
<dbReference type="InterPro" id="IPR009057">
    <property type="entry name" value="Homeodomain-like_sf"/>
</dbReference>
<name>A0ABR2LBS7_9EUKA</name>
<dbReference type="SMART" id="SM00717">
    <property type="entry name" value="SANT"/>
    <property type="match status" value="1"/>
</dbReference>
<dbReference type="Gene3D" id="1.10.10.60">
    <property type="entry name" value="Homeodomain-like"/>
    <property type="match status" value="1"/>
</dbReference>
<gene>
    <name evidence="2" type="ORF">M9Y10_002132</name>
</gene>